<sequence>MLRLCMKKVAAAVIKLPCSPRVTAPEAPFWVSGLKAPSGLIFTKSCVGTFCTCLLALLHLIWIVEYSGSSESSLTRALQQ</sequence>
<dbReference type="InterPro" id="IPR018134">
    <property type="entry name" value="LAMP_CS"/>
</dbReference>
<reference evidence="2" key="2">
    <citation type="journal article" date="2015" name="Data Brief">
        <title>Shoot transcriptome of the giant reed, Arundo donax.</title>
        <authorList>
            <person name="Barrero R.A."/>
            <person name="Guerrero F.D."/>
            <person name="Moolhuijzen P."/>
            <person name="Goolsby J.A."/>
            <person name="Tidwell J."/>
            <person name="Bellgard S.E."/>
            <person name="Bellgard M.I."/>
        </authorList>
    </citation>
    <scope>NUCLEOTIDE SEQUENCE</scope>
    <source>
        <tissue evidence="2">Shoot tissue taken approximately 20 cm above the soil surface</tissue>
    </source>
</reference>
<proteinExistence type="predicted"/>
<keyword evidence="1" id="KW-1133">Transmembrane helix</keyword>
<keyword evidence="1" id="KW-0472">Membrane</keyword>
<accession>A0A0A9HPS2</accession>
<dbReference type="GO" id="GO:0005886">
    <property type="term" value="C:plasma membrane"/>
    <property type="evidence" value="ECO:0007669"/>
    <property type="project" value="UniProtKB-SubCell"/>
</dbReference>
<dbReference type="PROSITE" id="PS00310">
    <property type="entry name" value="LAMP_1"/>
    <property type="match status" value="1"/>
</dbReference>
<dbReference type="EMBL" id="GBRH01159184">
    <property type="protein sequence ID" value="JAE38712.1"/>
    <property type="molecule type" value="Transcribed_RNA"/>
</dbReference>
<reference evidence="2" key="1">
    <citation type="submission" date="2014-09" db="EMBL/GenBank/DDBJ databases">
        <authorList>
            <person name="Magalhaes I.L.F."/>
            <person name="Oliveira U."/>
            <person name="Santos F.R."/>
            <person name="Vidigal T.H.D.A."/>
            <person name="Brescovit A.D."/>
            <person name="Santos A.J."/>
        </authorList>
    </citation>
    <scope>NUCLEOTIDE SEQUENCE</scope>
    <source>
        <tissue evidence="2">Shoot tissue taken approximately 20 cm above the soil surface</tissue>
    </source>
</reference>
<organism evidence="2">
    <name type="scientific">Arundo donax</name>
    <name type="common">Giant reed</name>
    <name type="synonym">Donax arundinaceus</name>
    <dbReference type="NCBI Taxonomy" id="35708"/>
    <lineage>
        <taxon>Eukaryota</taxon>
        <taxon>Viridiplantae</taxon>
        <taxon>Streptophyta</taxon>
        <taxon>Embryophyta</taxon>
        <taxon>Tracheophyta</taxon>
        <taxon>Spermatophyta</taxon>
        <taxon>Magnoliopsida</taxon>
        <taxon>Liliopsida</taxon>
        <taxon>Poales</taxon>
        <taxon>Poaceae</taxon>
        <taxon>PACMAD clade</taxon>
        <taxon>Arundinoideae</taxon>
        <taxon>Arundineae</taxon>
        <taxon>Arundo</taxon>
    </lineage>
</organism>
<dbReference type="AlphaFoldDB" id="A0A0A9HPS2"/>
<evidence type="ECO:0000313" key="2">
    <source>
        <dbReference type="EMBL" id="JAE38712.1"/>
    </source>
</evidence>
<protein>
    <submittedName>
        <fullName evidence="2">Uncharacterized protein</fullName>
    </submittedName>
</protein>
<evidence type="ECO:0000256" key="1">
    <source>
        <dbReference type="SAM" id="Phobius"/>
    </source>
</evidence>
<keyword evidence="1" id="KW-0812">Transmembrane</keyword>
<feature type="transmembrane region" description="Helical" evidence="1">
    <location>
        <begin position="45"/>
        <end position="64"/>
    </location>
</feature>
<name>A0A0A9HPS2_ARUDO</name>